<evidence type="ECO:0000313" key="9">
    <source>
        <dbReference type="EMBL" id="NKI41018.1"/>
    </source>
</evidence>
<evidence type="ECO:0000256" key="3">
    <source>
        <dbReference type="ARBA" id="ARBA00022801"/>
    </source>
</evidence>
<dbReference type="EMBL" id="JAAWWP010000003">
    <property type="protein sequence ID" value="NKI41018.1"/>
    <property type="molecule type" value="Genomic_DNA"/>
</dbReference>
<keyword evidence="2" id="KW-0732">Signal</keyword>
<sequence>MRITGAPSGIAVVAGEPLTDGRADAGTHTRHSALFQTSPFDIPTEPLRHRTSQVERTIRSFDPTGAFTLTSESTGVRAVSARLRLTGARTTAGIALTTGLVLAGGALAAPAQAAPVQAGPVQAAPAAAKAPTVGAKGAYLLDNANGKSLFSKAGDTRRQMASTTKIMTVSVVLDTKGVDLNRKVTVKQAYRDYVAKMGASTADLRTGDKLTVRQLLYATMLPSGCDAAMALADTFGSGTTTAARTKSFISKMNAKAKELGLKNTAFDSFDGNSPKGKTYSSPKDLANLTRHALKKTDFRTVVKSTQTVQKAPAANGGTRTYTWYNTNKLLGSYKGTIGVKTGTNTPAGPCLVFAGTRGSKTVVGVLLNDSADRFKDAGKLMDHAFGTKTAKNMTLRKLPASAQRD</sequence>
<keyword evidence="3" id="KW-0378">Hydrolase</keyword>
<keyword evidence="10" id="KW-1185">Reference proteome</keyword>
<comment type="caution">
    <text evidence="9">The sequence shown here is derived from an EMBL/GenBank/DDBJ whole genome shotgun (WGS) entry which is preliminary data.</text>
</comment>
<feature type="domain" description="Peptidase S11 D-alanyl-D-alanine carboxypeptidase A N-terminal" evidence="8">
    <location>
        <begin position="127"/>
        <end position="370"/>
    </location>
</feature>
<keyword evidence="9" id="KW-0121">Carboxypeptidase</keyword>
<dbReference type="Pfam" id="PF00768">
    <property type="entry name" value="Peptidase_S11"/>
    <property type="match status" value="1"/>
</dbReference>
<evidence type="ECO:0000256" key="6">
    <source>
        <dbReference type="ARBA" id="ARBA00023316"/>
    </source>
</evidence>
<keyword evidence="9" id="KW-0645">Protease</keyword>
<accession>A0ABX1GYZ5</accession>
<dbReference type="Gene3D" id="3.40.710.10">
    <property type="entry name" value="DD-peptidase/beta-lactamase superfamily"/>
    <property type="match status" value="1"/>
</dbReference>
<proteinExistence type="inferred from homology"/>
<dbReference type="SUPFAM" id="SSF56601">
    <property type="entry name" value="beta-lactamase/transpeptidase-like"/>
    <property type="match status" value="1"/>
</dbReference>
<reference evidence="9 10" key="1">
    <citation type="submission" date="2020-04" db="EMBL/GenBank/DDBJ databases">
        <title>Phylogenetic Diversity and Antibacterial Activity against Ralstonia solanacearum of Endophytic Actinomycete Isolated from Moss.</title>
        <authorList>
            <person name="Zhuang X."/>
        </authorList>
    </citation>
    <scope>NUCLEOTIDE SEQUENCE [LARGE SCALE GENOMIC DNA]</scope>
    <source>
        <strain evidence="9 10">LD120</strain>
    </source>
</reference>
<evidence type="ECO:0000256" key="5">
    <source>
        <dbReference type="ARBA" id="ARBA00022984"/>
    </source>
</evidence>
<dbReference type="InterPro" id="IPR018044">
    <property type="entry name" value="Peptidase_S11"/>
</dbReference>
<gene>
    <name evidence="9" type="ORF">HFV08_07170</name>
</gene>
<evidence type="ECO:0000256" key="7">
    <source>
        <dbReference type="RuleBase" id="RU004016"/>
    </source>
</evidence>
<evidence type="ECO:0000313" key="10">
    <source>
        <dbReference type="Proteomes" id="UP000772196"/>
    </source>
</evidence>
<keyword evidence="5" id="KW-0573">Peptidoglycan synthesis</keyword>
<dbReference type="PANTHER" id="PTHR21581">
    <property type="entry name" value="D-ALANYL-D-ALANINE CARBOXYPEPTIDASE"/>
    <property type="match status" value="1"/>
</dbReference>
<keyword evidence="4" id="KW-0133">Cell shape</keyword>
<name>A0ABX1GYZ5_9ACTN</name>
<organism evidence="9 10">
    <name type="scientific">Streptomyces physcomitrii</name>
    <dbReference type="NCBI Taxonomy" id="2724184"/>
    <lineage>
        <taxon>Bacteria</taxon>
        <taxon>Bacillati</taxon>
        <taxon>Actinomycetota</taxon>
        <taxon>Actinomycetes</taxon>
        <taxon>Kitasatosporales</taxon>
        <taxon>Streptomycetaceae</taxon>
        <taxon>Streptomyces</taxon>
    </lineage>
</organism>
<evidence type="ECO:0000259" key="8">
    <source>
        <dbReference type="Pfam" id="PF00768"/>
    </source>
</evidence>
<dbReference type="PRINTS" id="PR00725">
    <property type="entry name" value="DADACBPTASE1"/>
</dbReference>
<protein>
    <submittedName>
        <fullName evidence="9">D-alanyl-D-alanine carboxypeptidase</fullName>
    </submittedName>
</protein>
<evidence type="ECO:0000256" key="1">
    <source>
        <dbReference type="ARBA" id="ARBA00007164"/>
    </source>
</evidence>
<dbReference type="GO" id="GO:0004180">
    <property type="term" value="F:carboxypeptidase activity"/>
    <property type="evidence" value="ECO:0007669"/>
    <property type="project" value="UniProtKB-KW"/>
</dbReference>
<dbReference type="InterPro" id="IPR012338">
    <property type="entry name" value="Beta-lactam/transpept-like"/>
</dbReference>
<dbReference type="InterPro" id="IPR001967">
    <property type="entry name" value="Peptidase_S11_N"/>
</dbReference>
<keyword evidence="6" id="KW-0961">Cell wall biogenesis/degradation</keyword>
<comment type="similarity">
    <text evidence="1 7">Belongs to the peptidase S11 family.</text>
</comment>
<evidence type="ECO:0000256" key="4">
    <source>
        <dbReference type="ARBA" id="ARBA00022960"/>
    </source>
</evidence>
<dbReference type="PANTHER" id="PTHR21581:SF33">
    <property type="entry name" value="D-ALANYL-D-ALANINE CARBOXYPEPTIDASE DACB"/>
    <property type="match status" value="1"/>
</dbReference>
<evidence type="ECO:0000256" key="2">
    <source>
        <dbReference type="ARBA" id="ARBA00022729"/>
    </source>
</evidence>
<dbReference type="Proteomes" id="UP000772196">
    <property type="component" value="Unassembled WGS sequence"/>
</dbReference>